<comment type="caution">
    <text evidence="3">The sequence shown here is derived from an EMBL/GenBank/DDBJ whole genome shotgun (WGS) entry which is preliminary data.</text>
</comment>
<comment type="similarity">
    <text evidence="1">Belongs to the BMT family.</text>
</comment>
<dbReference type="InterPro" id="IPR021988">
    <property type="entry name" value="BMT1"/>
</dbReference>
<dbReference type="PANTHER" id="PTHR34203">
    <property type="entry name" value="METHYLTRANSFERASE, FKBM FAMILY PROTEIN"/>
    <property type="match status" value="1"/>
</dbReference>
<dbReference type="Pfam" id="PF12141">
    <property type="entry name" value="BMT"/>
    <property type="match status" value="1"/>
</dbReference>
<dbReference type="Gene3D" id="3.40.50.150">
    <property type="entry name" value="Vaccinia Virus protein VP39"/>
    <property type="match status" value="1"/>
</dbReference>
<evidence type="ECO:0000256" key="1">
    <source>
        <dbReference type="ARBA" id="ARBA00009486"/>
    </source>
</evidence>
<evidence type="ECO:0000313" key="4">
    <source>
        <dbReference type="Proteomes" id="UP000663887"/>
    </source>
</evidence>
<dbReference type="InterPro" id="IPR052514">
    <property type="entry name" value="SAM-dependent_MTase"/>
</dbReference>
<sequence>MSYAKTICNEACHPDKSYIYIEALTPEYRRKVFNWSLKNGKTLKVPSVLPIVQAERGTSFIGPEEPRIVLNENNELILTFSMLDADKKRKIWRYNVSTGYQAALWTQNSLDLDKETKWTPFVKENKLHFVYSYKPLKILQCGTENEKCELVDGIGSSSSIGVLQGGTQLVEFRNTEYFVGIAFTKVSCSACGRFSRPHIIVLSTRFAKFRIVYVSEPLLLDNIPFFSGYSTFQNKNSPEFCNGQVRTLIPRSIIDWEWPNDKLSFTISVNDKRIYVVSIVGISRMVEDIISAIQSRYPEILSNGASGLRMVVNSETAALEYCEFITQKNMSDAESSLVDEQNNEKALIKTVINSPTYPTFRVATNAEGTVLNSRIESDYVNFGVIGRYLKEYESASGIPAKGTNIMIDAGGNHGTYGLYAASLNQSVHIFEVLADYVHVIQESIRINVDIGKLISLHPFGVSDVRGVWKVFPEGGLTRLEFLPPKSPEILIQEKLQNQASTLKLRDVKLIQVYPLDDFIFRKVSLMKIDVEGFEIRALKGSSRAIRMFGVGAVLIEIASTRWIRNNITIDEGIAVLKHVTFIGNYVPYIIARNDIECPVTQISQVQGLKDVKNLLMIDMKNGSLRAAPQIFRLNNWETIILHMQLNAWSCNFWLEKDPKNI</sequence>
<proteinExistence type="inferred from homology"/>
<dbReference type="Pfam" id="PF05050">
    <property type="entry name" value="Methyltransf_21"/>
    <property type="match status" value="1"/>
</dbReference>
<evidence type="ECO:0000313" key="3">
    <source>
        <dbReference type="EMBL" id="CAF2104501.1"/>
    </source>
</evidence>
<feature type="domain" description="Methyltransferase FkbM" evidence="2">
    <location>
        <begin position="500"/>
        <end position="560"/>
    </location>
</feature>
<gene>
    <name evidence="3" type="ORF">XDN619_LOCUS19415</name>
</gene>
<protein>
    <recommendedName>
        <fullName evidence="2">Methyltransferase FkbM domain-containing protein</fullName>
    </recommendedName>
</protein>
<dbReference type="InterPro" id="IPR006342">
    <property type="entry name" value="FkbM_mtfrase"/>
</dbReference>
<dbReference type="Proteomes" id="UP000663887">
    <property type="component" value="Unassembled WGS sequence"/>
</dbReference>
<dbReference type="InterPro" id="IPR029063">
    <property type="entry name" value="SAM-dependent_MTases_sf"/>
</dbReference>
<reference evidence="3" key="1">
    <citation type="submission" date="2021-02" db="EMBL/GenBank/DDBJ databases">
        <authorList>
            <person name="Nowell W R."/>
        </authorList>
    </citation>
    <scope>NUCLEOTIDE SEQUENCE</scope>
</reference>
<dbReference type="PANTHER" id="PTHR34203:SF15">
    <property type="entry name" value="SLL1173 PROTEIN"/>
    <property type="match status" value="1"/>
</dbReference>
<dbReference type="GO" id="GO:0000030">
    <property type="term" value="F:mannosyltransferase activity"/>
    <property type="evidence" value="ECO:0007669"/>
    <property type="project" value="InterPro"/>
</dbReference>
<dbReference type="AlphaFoldDB" id="A0A816TRA5"/>
<name>A0A816TRA5_9BILA</name>
<organism evidence="3 4">
    <name type="scientific">Rotaria magnacalcarata</name>
    <dbReference type="NCBI Taxonomy" id="392030"/>
    <lineage>
        <taxon>Eukaryota</taxon>
        <taxon>Metazoa</taxon>
        <taxon>Spiralia</taxon>
        <taxon>Gnathifera</taxon>
        <taxon>Rotifera</taxon>
        <taxon>Eurotatoria</taxon>
        <taxon>Bdelloidea</taxon>
        <taxon>Philodinida</taxon>
        <taxon>Philodinidae</taxon>
        <taxon>Rotaria</taxon>
    </lineage>
</organism>
<accession>A0A816TRA5</accession>
<dbReference type="EMBL" id="CAJNRG010008474">
    <property type="protein sequence ID" value="CAF2104501.1"/>
    <property type="molecule type" value="Genomic_DNA"/>
</dbReference>
<evidence type="ECO:0000259" key="2">
    <source>
        <dbReference type="Pfam" id="PF05050"/>
    </source>
</evidence>
<dbReference type="SUPFAM" id="SSF53335">
    <property type="entry name" value="S-adenosyl-L-methionine-dependent methyltransferases"/>
    <property type="match status" value="1"/>
</dbReference>